<evidence type="ECO:0000313" key="1">
    <source>
        <dbReference type="EMBL" id="KAK1933833.1"/>
    </source>
</evidence>
<evidence type="ECO:0000313" key="2">
    <source>
        <dbReference type="Proteomes" id="UP001259832"/>
    </source>
</evidence>
<organism evidence="1 2">
    <name type="scientific">Phytophthora citrophthora</name>
    <dbReference type="NCBI Taxonomy" id="4793"/>
    <lineage>
        <taxon>Eukaryota</taxon>
        <taxon>Sar</taxon>
        <taxon>Stramenopiles</taxon>
        <taxon>Oomycota</taxon>
        <taxon>Peronosporomycetes</taxon>
        <taxon>Peronosporales</taxon>
        <taxon>Peronosporaceae</taxon>
        <taxon>Phytophthora</taxon>
    </lineage>
</organism>
<proteinExistence type="predicted"/>
<accession>A0AAD9LEQ0</accession>
<gene>
    <name evidence="1" type="ORF">P3T76_011593</name>
</gene>
<sequence length="288" mass="32032">MTPTTSVEQIMKDSSRDGQSIEFLDVWVVLKMSTNHFLRRMPPHHLAQKILVVFVDGEGDVASPVFDDVAARGCSGFLVLSDPKQSDLAALLGVQGEEDQIAYPKMPISFYSASDSALQLAKNAGVQSVHKESEETKNQIVSLLADPEIPKALAFVYISLANESLAEDHWVTSLVSELAEQHQADGSSKVFVSIVRTATQRVTEPSEPHPLRPQQSYNKWDHKYPELDSEPRRRLVFTSLFQDQTRRDLVQTFNEAEVDSLGGYGAMDARVFMKEMAFRLGCAPKYGA</sequence>
<dbReference type="AlphaFoldDB" id="A0AAD9LEQ0"/>
<dbReference type="Proteomes" id="UP001259832">
    <property type="component" value="Unassembled WGS sequence"/>
</dbReference>
<keyword evidence="2" id="KW-1185">Reference proteome</keyword>
<name>A0AAD9LEQ0_9STRA</name>
<dbReference type="PANTHER" id="PTHR35506:SF1">
    <property type="entry name" value="OS02G0135600 PROTEIN"/>
    <property type="match status" value="1"/>
</dbReference>
<protein>
    <submittedName>
        <fullName evidence="1">Uncharacterized protein</fullName>
    </submittedName>
</protein>
<dbReference type="PANTHER" id="PTHR35506">
    <property type="entry name" value="OS02G0135600 PROTEIN"/>
    <property type="match status" value="1"/>
</dbReference>
<reference evidence="1" key="1">
    <citation type="submission" date="2023-08" db="EMBL/GenBank/DDBJ databases">
        <title>Reference Genome Resource for the Citrus Pathogen Phytophthora citrophthora.</title>
        <authorList>
            <person name="Moller H."/>
            <person name="Coetzee B."/>
            <person name="Rose L.J."/>
            <person name="Van Niekerk J.M."/>
        </authorList>
    </citation>
    <scope>NUCLEOTIDE SEQUENCE</scope>
    <source>
        <strain evidence="1">STE-U-9442</strain>
    </source>
</reference>
<dbReference type="EMBL" id="JASMQC010000027">
    <property type="protein sequence ID" value="KAK1933833.1"/>
    <property type="molecule type" value="Genomic_DNA"/>
</dbReference>
<comment type="caution">
    <text evidence="1">The sequence shown here is derived from an EMBL/GenBank/DDBJ whole genome shotgun (WGS) entry which is preliminary data.</text>
</comment>